<sequence length="69" mass="8023">MTQILDDQRYQIRYTWHMGISINKVATHSGNASKIVTIFRLTFQKIGILLGEMLYVFLETSLIQTFKIS</sequence>
<organism evidence="1 2">
    <name type="scientific">Parachlamydia acanthamoebae</name>
    <dbReference type="NCBI Taxonomy" id="83552"/>
    <lineage>
        <taxon>Bacteria</taxon>
        <taxon>Pseudomonadati</taxon>
        <taxon>Chlamydiota</taxon>
        <taxon>Chlamydiia</taxon>
        <taxon>Parachlamydiales</taxon>
        <taxon>Parachlamydiaceae</taxon>
        <taxon>Parachlamydia</taxon>
    </lineage>
</organism>
<proteinExistence type="predicted"/>
<dbReference type="PATRIC" id="fig|83552.4.peg.2408"/>
<evidence type="ECO:0000313" key="1">
    <source>
        <dbReference type="EMBL" id="KIA76437.1"/>
    </source>
</evidence>
<dbReference type="Proteomes" id="UP000031307">
    <property type="component" value="Unassembled WGS sequence"/>
</dbReference>
<evidence type="ECO:0000313" key="2">
    <source>
        <dbReference type="Proteomes" id="UP000031307"/>
    </source>
</evidence>
<dbReference type="AlphaFoldDB" id="A0A0C1E4Z8"/>
<protein>
    <recommendedName>
        <fullName evidence="3">Transposase</fullName>
    </recommendedName>
</protein>
<gene>
    <name evidence="1" type="ORF">DB43_AG00150</name>
</gene>
<dbReference type="EMBL" id="JSAM01000117">
    <property type="protein sequence ID" value="KIA76437.1"/>
    <property type="molecule type" value="Genomic_DNA"/>
</dbReference>
<name>A0A0C1E4Z8_9BACT</name>
<reference evidence="1 2" key="1">
    <citation type="journal article" date="2014" name="Mol. Biol. Evol.">
        <title>Massive expansion of Ubiquitination-related gene families within the Chlamydiae.</title>
        <authorList>
            <person name="Domman D."/>
            <person name="Collingro A."/>
            <person name="Lagkouvardos I."/>
            <person name="Gehre L."/>
            <person name="Weinmaier T."/>
            <person name="Rattei T."/>
            <person name="Subtil A."/>
            <person name="Horn M."/>
        </authorList>
    </citation>
    <scope>NUCLEOTIDE SEQUENCE [LARGE SCALE GENOMIC DNA]</scope>
    <source>
        <strain evidence="1 2">OEW1</strain>
    </source>
</reference>
<accession>A0A0C1E4Z8</accession>
<evidence type="ECO:0008006" key="3">
    <source>
        <dbReference type="Google" id="ProtNLM"/>
    </source>
</evidence>
<comment type="caution">
    <text evidence="1">The sequence shown here is derived from an EMBL/GenBank/DDBJ whole genome shotgun (WGS) entry which is preliminary data.</text>
</comment>